<dbReference type="Pfam" id="PF01144">
    <property type="entry name" value="CoA_trans"/>
    <property type="match status" value="1"/>
</dbReference>
<dbReference type="Proteomes" id="UP000650524">
    <property type="component" value="Unassembled WGS sequence"/>
</dbReference>
<feature type="non-terminal residue" evidence="1">
    <location>
        <position position="1"/>
    </location>
</feature>
<sequence>TCKELDGILTILGIMMSNQRTKCIGTLSAAQVDRFGNLNTTVIPEKKMLITGSGGANDVISTASEVVIIMPQSKERFVDKLPFITSPGAATKALISTLGVFEKLEGDLDFTLTSYFEDQLPEGRDMAIREIKEQCGWNLRVIDNPAKFPVPDARDLATLRMFDPDRYFLRD</sequence>
<evidence type="ECO:0000313" key="1">
    <source>
        <dbReference type="EMBL" id="MBC8176944.1"/>
    </source>
</evidence>
<gene>
    <name evidence="1" type="ORF">H8E19_06020</name>
</gene>
<dbReference type="InterPro" id="IPR037171">
    <property type="entry name" value="NagB/RpiA_transferase-like"/>
</dbReference>
<evidence type="ECO:0000313" key="2">
    <source>
        <dbReference type="Proteomes" id="UP000650524"/>
    </source>
</evidence>
<organism evidence="1 2">
    <name type="scientific">Candidatus Desulfacyla euxinica</name>
    <dbReference type="NCBI Taxonomy" id="2841693"/>
    <lineage>
        <taxon>Bacteria</taxon>
        <taxon>Deltaproteobacteria</taxon>
        <taxon>Candidatus Desulfacyla</taxon>
    </lineage>
</organism>
<comment type="caution">
    <text evidence="1">The sequence shown here is derived from an EMBL/GenBank/DDBJ whole genome shotgun (WGS) entry which is preliminary data.</text>
</comment>
<reference evidence="1 2" key="1">
    <citation type="submission" date="2020-08" db="EMBL/GenBank/DDBJ databases">
        <title>Bridging the membrane lipid divide: bacteria of the FCB group superphylum have the potential to synthesize archaeal ether lipids.</title>
        <authorList>
            <person name="Villanueva L."/>
            <person name="Von Meijenfeldt F.A.B."/>
            <person name="Westbye A.B."/>
            <person name="Yadav S."/>
            <person name="Hopmans E.C."/>
            <person name="Dutilh B.E."/>
            <person name="Sinninghe Damste J.S."/>
        </authorList>
    </citation>
    <scope>NUCLEOTIDE SEQUENCE [LARGE SCALE GENOMIC DNA]</scope>
    <source>
        <strain evidence="1">NIOZ-UU27</strain>
    </source>
</reference>
<proteinExistence type="predicted"/>
<dbReference type="EMBL" id="JACNJD010000175">
    <property type="protein sequence ID" value="MBC8176944.1"/>
    <property type="molecule type" value="Genomic_DNA"/>
</dbReference>
<dbReference type="AlphaFoldDB" id="A0A8J6MXY9"/>
<dbReference type="GO" id="GO:0008410">
    <property type="term" value="F:CoA-transferase activity"/>
    <property type="evidence" value="ECO:0007669"/>
    <property type="project" value="InterPro"/>
</dbReference>
<dbReference type="InterPro" id="IPR004165">
    <property type="entry name" value="CoA_trans_fam_I"/>
</dbReference>
<dbReference type="SUPFAM" id="SSF100950">
    <property type="entry name" value="NagB/RpiA/CoA transferase-like"/>
    <property type="match status" value="1"/>
</dbReference>
<accession>A0A8J6MXY9</accession>
<dbReference type="Gene3D" id="3.40.1080.10">
    <property type="entry name" value="Glutaconate Coenzyme A-transferase"/>
    <property type="match status" value="1"/>
</dbReference>
<protein>
    <submittedName>
        <fullName evidence="1">Uncharacterized protein</fullName>
    </submittedName>
</protein>
<name>A0A8J6MXY9_9DELT</name>